<evidence type="ECO:0000313" key="4">
    <source>
        <dbReference type="Proteomes" id="UP000335636"/>
    </source>
</evidence>
<protein>
    <submittedName>
        <fullName evidence="3">Uncharacterized protein</fullName>
    </submittedName>
</protein>
<dbReference type="AlphaFoldDB" id="A0A5E4ASS8"/>
<dbReference type="Proteomes" id="UP000335636">
    <property type="component" value="Unassembled WGS sequence"/>
</dbReference>
<dbReference type="EMBL" id="CABDUW010000149">
    <property type="protein sequence ID" value="VTJ60408.1"/>
    <property type="molecule type" value="Genomic_DNA"/>
</dbReference>
<reference evidence="3 4" key="1">
    <citation type="submission" date="2019-04" db="EMBL/GenBank/DDBJ databases">
        <authorList>
            <person name="Alioto T."/>
            <person name="Alioto T."/>
        </authorList>
    </citation>
    <scope>NUCLEOTIDE SEQUENCE [LARGE SCALE GENOMIC DNA]</scope>
</reference>
<evidence type="ECO:0000313" key="2">
    <source>
        <dbReference type="EMBL" id="KAF7459664.1"/>
    </source>
</evidence>
<reference evidence="2" key="2">
    <citation type="submission" date="2020-08" db="EMBL/GenBank/DDBJ databases">
        <authorList>
            <person name="Shumante A."/>
            <person name="Zimin A.V."/>
            <person name="Puiu D."/>
            <person name="Salzberg S.L."/>
        </authorList>
    </citation>
    <scope>NUCLEOTIDE SEQUENCE</scope>
    <source>
        <strain evidence="2">WC2-LM</strain>
        <tissue evidence="2">Liver</tissue>
    </source>
</reference>
<sequence>MLCKVLILLVLCAAAVAFPSLRPESTTDLLELIPDLELTTDGEVTEDQESITYLDETTDLELTTDMNLDIMHISKFNVDLETATAIYLEEASEDPDDYNTFQTMSFVSEDFGKCKCHLNLDKQNKKGFKGFVN</sequence>
<name>A0A5E4ASS8_MARMO</name>
<evidence type="ECO:0000256" key="1">
    <source>
        <dbReference type="SAM" id="SignalP"/>
    </source>
</evidence>
<keyword evidence="1" id="KW-0732">Signal</keyword>
<feature type="chain" id="PRO_5036367666" evidence="1">
    <location>
        <begin position="18"/>
        <end position="133"/>
    </location>
</feature>
<accession>A0A5E4ASS8</accession>
<keyword evidence="4" id="KW-1185">Reference proteome</keyword>
<proteinExistence type="predicted"/>
<dbReference type="EMBL" id="WJEC01008838">
    <property type="protein sequence ID" value="KAF7459664.1"/>
    <property type="molecule type" value="Genomic_DNA"/>
</dbReference>
<dbReference type="Proteomes" id="UP000662637">
    <property type="component" value="Unassembled WGS sequence"/>
</dbReference>
<evidence type="ECO:0000313" key="3">
    <source>
        <dbReference type="EMBL" id="VTJ60408.1"/>
    </source>
</evidence>
<feature type="signal peptide" evidence="1">
    <location>
        <begin position="1"/>
        <end position="17"/>
    </location>
</feature>
<gene>
    <name evidence="2" type="ORF">GHT09_020333</name>
    <name evidence="3" type="ORF">MONAX_5E025311</name>
</gene>
<organism evidence="3 4">
    <name type="scientific">Marmota monax</name>
    <name type="common">Woodchuck</name>
    <dbReference type="NCBI Taxonomy" id="9995"/>
    <lineage>
        <taxon>Eukaryota</taxon>
        <taxon>Metazoa</taxon>
        <taxon>Chordata</taxon>
        <taxon>Craniata</taxon>
        <taxon>Vertebrata</taxon>
        <taxon>Euteleostomi</taxon>
        <taxon>Mammalia</taxon>
        <taxon>Eutheria</taxon>
        <taxon>Euarchontoglires</taxon>
        <taxon>Glires</taxon>
        <taxon>Rodentia</taxon>
        <taxon>Sciuromorpha</taxon>
        <taxon>Sciuridae</taxon>
        <taxon>Xerinae</taxon>
        <taxon>Marmotini</taxon>
        <taxon>Marmota</taxon>
    </lineage>
</organism>